<dbReference type="PANTHER" id="PTHR11817">
    <property type="entry name" value="PYRUVATE KINASE"/>
    <property type="match status" value="1"/>
</dbReference>
<dbReference type="Pfam" id="PF00391">
    <property type="entry name" value="PEP-utilizers"/>
    <property type="match status" value="1"/>
</dbReference>
<evidence type="ECO:0000313" key="18">
    <source>
        <dbReference type="Proteomes" id="UP000217838"/>
    </source>
</evidence>
<evidence type="ECO:0000256" key="11">
    <source>
        <dbReference type="ARBA" id="ARBA00023152"/>
    </source>
</evidence>
<dbReference type="InterPro" id="IPR008279">
    <property type="entry name" value="PEP-util_enz_mobile_dom"/>
</dbReference>
<dbReference type="InterPro" id="IPR015793">
    <property type="entry name" value="Pyrv_Knase_brl"/>
</dbReference>
<dbReference type="PRINTS" id="PR01050">
    <property type="entry name" value="PYRUVTKNASE"/>
</dbReference>
<evidence type="ECO:0000256" key="1">
    <source>
        <dbReference type="ARBA" id="ARBA00001946"/>
    </source>
</evidence>
<dbReference type="SUPFAM" id="SSF52009">
    <property type="entry name" value="Phosphohistidine domain"/>
    <property type="match status" value="1"/>
</dbReference>
<keyword evidence="9" id="KW-0067">ATP-binding</keyword>
<proteinExistence type="inferred from homology"/>
<dbReference type="SUPFAM" id="SSF51621">
    <property type="entry name" value="Phosphoenolpyruvate/pyruvate domain"/>
    <property type="match status" value="1"/>
</dbReference>
<dbReference type="Gene3D" id="3.20.20.60">
    <property type="entry name" value="Phosphoenolpyruvate-binding domains"/>
    <property type="match status" value="1"/>
</dbReference>
<dbReference type="GO" id="GO:0016301">
    <property type="term" value="F:kinase activity"/>
    <property type="evidence" value="ECO:0007669"/>
    <property type="project" value="UniProtKB-KW"/>
</dbReference>
<feature type="domain" description="Pyruvate kinase C-terminal" evidence="16">
    <location>
        <begin position="112"/>
        <end position="222"/>
    </location>
</feature>
<dbReference type="InterPro" id="IPR001697">
    <property type="entry name" value="Pyr_Knase"/>
</dbReference>
<gene>
    <name evidence="17" type="ORF">COB11_02285</name>
</gene>
<evidence type="ECO:0000256" key="10">
    <source>
        <dbReference type="ARBA" id="ARBA00022842"/>
    </source>
</evidence>
<name>A0A2A4YL75_UNCAE</name>
<dbReference type="Pfam" id="PF02887">
    <property type="entry name" value="PK_C"/>
    <property type="match status" value="1"/>
</dbReference>
<comment type="similarity">
    <text evidence="3 13">Belongs to the pyruvate kinase family.</text>
</comment>
<dbReference type="Proteomes" id="UP000217838">
    <property type="component" value="Unassembled WGS sequence"/>
</dbReference>
<dbReference type="GO" id="GO:0000287">
    <property type="term" value="F:magnesium ion binding"/>
    <property type="evidence" value="ECO:0007669"/>
    <property type="project" value="InterPro"/>
</dbReference>
<dbReference type="InterPro" id="IPR015813">
    <property type="entry name" value="Pyrv/PenolPyrv_kinase-like_dom"/>
</dbReference>
<dbReference type="GO" id="GO:0005524">
    <property type="term" value="F:ATP binding"/>
    <property type="evidence" value="ECO:0007669"/>
    <property type="project" value="UniProtKB-KW"/>
</dbReference>
<dbReference type="InterPro" id="IPR040442">
    <property type="entry name" value="Pyrv_kinase-like_dom_sf"/>
</dbReference>
<sequence length="357" mass="39414">LGVELPLNQVPRLQKMMIKKCNIEGKPAVIATQMLESMINHPRPTRAEVSDVANAIYDSASCVMLSGETAIGKYPIASAQMMSSIVEEAEKDFEYRKFFRSFDFSSKDISTSVAVATVKTAYSSDAQAIFTYTSSGFTARLISRLRPKIPIISLTSSKKTFDQLSFLWGVVPVYHEYKTREEAFNLATCFALSNHYVHYGDTVLVTSGTPFGVRGTTNMMIVKSIGKVAARGKPSKGKQAYGEAIFVLTHEKEYETEGKIVILAHCQAEYEEHLKSCAGIILQNHRDDSASEESAIGISKKYNIPIVVQAESARSLIQEGEMVTLDPNKGLVFEGEISSEEEVLKEVCSSINKKECQ</sequence>
<dbReference type="AlphaFoldDB" id="A0A2A4YL75"/>
<keyword evidence="10 13" id="KW-0460">Magnesium</keyword>
<protein>
    <recommendedName>
        <fullName evidence="4 13">Pyruvate kinase</fullName>
        <ecNumber evidence="4 13">2.7.1.40</ecNumber>
    </recommendedName>
</protein>
<dbReference type="EC" id="2.7.1.40" evidence="4 13"/>
<evidence type="ECO:0000256" key="13">
    <source>
        <dbReference type="RuleBase" id="RU000504"/>
    </source>
</evidence>
<dbReference type="Pfam" id="PF00224">
    <property type="entry name" value="PK"/>
    <property type="match status" value="1"/>
</dbReference>
<evidence type="ECO:0000256" key="12">
    <source>
        <dbReference type="ARBA" id="ARBA00023317"/>
    </source>
</evidence>
<feature type="domain" description="PEP-utilising enzyme mobile" evidence="15">
    <location>
        <begin position="257"/>
        <end position="330"/>
    </location>
</feature>
<keyword evidence="5 13" id="KW-0808">Transferase</keyword>
<organism evidence="17 18">
    <name type="scientific">Aerophobetes bacterium</name>
    <dbReference type="NCBI Taxonomy" id="2030807"/>
    <lineage>
        <taxon>Bacteria</taxon>
        <taxon>Candidatus Aerophobota</taxon>
    </lineage>
</organism>
<evidence type="ECO:0000256" key="3">
    <source>
        <dbReference type="ARBA" id="ARBA00008663"/>
    </source>
</evidence>
<keyword evidence="6" id="KW-0479">Metal-binding</keyword>
<evidence type="ECO:0000256" key="8">
    <source>
        <dbReference type="ARBA" id="ARBA00022777"/>
    </source>
</evidence>
<dbReference type="InterPro" id="IPR036918">
    <property type="entry name" value="Pyrv_Knase_C_sf"/>
</dbReference>
<evidence type="ECO:0000259" key="16">
    <source>
        <dbReference type="Pfam" id="PF02887"/>
    </source>
</evidence>
<keyword evidence="11 13" id="KW-0324">Glycolysis</keyword>
<dbReference type="InterPro" id="IPR036637">
    <property type="entry name" value="Phosphohistidine_dom_sf"/>
</dbReference>
<dbReference type="EMBL" id="NVUU01000019">
    <property type="protein sequence ID" value="PCI95441.1"/>
    <property type="molecule type" value="Genomic_DNA"/>
</dbReference>
<feature type="non-terminal residue" evidence="17">
    <location>
        <position position="1"/>
    </location>
</feature>
<comment type="catalytic activity">
    <reaction evidence="13">
        <text>pyruvate + ATP = phosphoenolpyruvate + ADP + H(+)</text>
        <dbReference type="Rhea" id="RHEA:18157"/>
        <dbReference type="ChEBI" id="CHEBI:15361"/>
        <dbReference type="ChEBI" id="CHEBI:15378"/>
        <dbReference type="ChEBI" id="CHEBI:30616"/>
        <dbReference type="ChEBI" id="CHEBI:58702"/>
        <dbReference type="ChEBI" id="CHEBI:456216"/>
        <dbReference type="EC" id="2.7.1.40"/>
    </reaction>
</comment>
<keyword evidence="12 17" id="KW-0670">Pyruvate</keyword>
<keyword evidence="7" id="KW-0547">Nucleotide-binding</keyword>
<dbReference type="GO" id="GO:0030955">
    <property type="term" value="F:potassium ion binding"/>
    <property type="evidence" value="ECO:0007669"/>
    <property type="project" value="InterPro"/>
</dbReference>
<comment type="cofactor">
    <cofactor evidence="1">
        <name>Mg(2+)</name>
        <dbReference type="ChEBI" id="CHEBI:18420"/>
    </cofactor>
</comment>
<feature type="domain" description="Pyruvate kinase barrel" evidence="14">
    <location>
        <begin position="1"/>
        <end position="78"/>
    </location>
</feature>
<keyword evidence="8 13" id="KW-0418">Kinase</keyword>
<evidence type="ECO:0000256" key="5">
    <source>
        <dbReference type="ARBA" id="ARBA00022679"/>
    </source>
</evidence>
<dbReference type="InterPro" id="IPR015795">
    <property type="entry name" value="Pyrv_Knase_C"/>
</dbReference>
<dbReference type="SUPFAM" id="SSF52935">
    <property type="entry name" value="PK C-terminal domain-like"/>
    <property type="match status" value="1"/>
</dbReference>
<evidence type="ECO:0000259" key="14">
    <source>
        <dbReference type="Pfam" id="PF00224"/>
    </source>
</evidence>
<reference evidence="18" key="1">
    <citation type="submission" date="2017-08" db="EMBL/GenBank/DDBJ databases">
        <title>A dynamic microbial community with high functional redundancy inhabits the cold, oxic subseafloor aquifer.</title>
        <authorList>
            <person name="Tully B.J."/>
            <person name="Wheat C.G."/>
            <person name="Glazer B.T."/>
            <person name="Huber J.A."/>
        </authorList>
    </citation>
    <scope>NUCLEOTIDE SEQUENCE [LARGE SCALE GENOMIC DNA]</scope>
</reference>
<evidence type="ECO:0000256" key="4">
    <source>
        <dbReference type="ARBA" id="ARBA00012142"/>
    </source>
</evidence>
<evidence type="ECO:0000259" key="15">
    <source>
        <dbReference type="Pfam" id="PF00391"/>
    </source>
</evidence>
<comment type="caution">
    <text evidence="17">The sequence shown here is derived from an EMBL/GenBank/DDBJ whole genome shotgun (WGS) entry which is preliminary data.</text>
</comment>
<evidence type="ECO:0000313" key="17">
    <source>
        <dbReference type="EMBL" id="PCI95441.1"/>
    </source>
</evidence>
<dbReference type="UniPathway" id="UPA00109">
    <property type="reaction ID" value="UER00188"/>
</dbReference>
<evidence type="ECO:0000256" key="7">
    <source>
        <dbReference type="ARBA" id="ARBA00022741"/>
    </source>
</evidence>
<evidence type="ECO:0000256" key="9">
    <source>
        <dbReference type="ARBA" id="ARBA00022840"/>
    </source>
</evidence>
<evidence type="ECO:0000256" key="2">
    <source>
        <dbReference type="ARBA" id="ARBA00004997"/>
    </source>
</evidence>
<comment type="pathway">
    <text evidence="2 13">Carbohydrate degradation; glycolysis; pyruvate from D-glyceraldehyde 3-phosphate: step 5/5.</text>
</comment>
<dbReference type="GO" id="GO:0004743">
    <property type="term" value="F:pyruvate kinase activity"/>
    <property type="evidence" value="ECO:0007669"/>
    <property type="project" value="UniProtKB-EC"/>
</dbReference>
<dbReference type="Gene3D" id="3.40.1380.20">
    <property type="entry name" value="Pyruvate kinase, C-terminal domain"/>
    <property type="match status" value="1"/>
</dbReference>
<dbReference type="Gene3D" id="3.50.30.10">
    <property type="entry name" value="Phosphohistidine domain"/>
    <property type="match status" value="1"/>
</dbReference>
<evidence type="ECO:0000256" key="6">
    <source>
        <dbReference type="ARBA" id="ARBA00022723"/>
    </source>
</evidence>
<accession>A0A2A4YL75</accession>